<keyword evidence="3" id="KW-1185">Reference proteome</keyword>
<reference evidence="3" key="1">
    <citation type="submission" date="2024-06" db="EMBL/GenBank/DDBJ databases">
        <title>Multi-omics analyses provide insights into the biosynthesis of the anticancer antibiotic pleurotin in Hohenbuehelia grisea.</title>
        <authorList>
            <person name="Weaver J.A."/>
            <person name="Alberti F."/>
        </authorList>
    </citation>
    <scope>NUCLEOTIDE SEQUENCE [LARGE SCALE GENOMIC DNA]</scope>
    <source>
        <strain evidence="3">T-177</strain>
    </source>
</reference>
<feature type="chain" id="PRO_5046145509" evidence="1">
    <location>
        <begin position="18"/>
        <end position="102"/>
    </location>
</feature>
<organism evidence="2 3">
    <name type="scientific">Hohenbuehelia grisea</name>
    <dbReference type="NCBI Taxonomy" id="104357"/>
    <lineage>
        <taxon>Eukaryota</taxon>
        <taxon>Fungi</taxon>
        <taxon>Dikarya</taxon>
        <taxon>Basidiomycota</taxon>
        <taxon>Agaricomycotina</taxon>
        <taxon>Agaricomycetes</taxon>
        <taxon>Agaricomycetidae</taxon>
        <taxon>Agaricales</taxon>
        <taxon>Pleurotineae</taxon>
        <taxon>Pleurotaceae</taxon>
        <taxon>Hohenbuehelia</taxon>
    </lineage>
</organism>
<comment type="caution">
    <text evidence="2">The sequence shown here is derived from an EMBL/GenBank/DDBJ whole genome shotgun (WGS) entry which is preliminary data.</text>
</comment>
<sequence length="102" mass="10442">MKFIAVAIISAAVLVSGAPISNSLSARDSAIGTPVLCSLVGGCKEATVESESPAEKREENIDPALLCSLVGGCKEATVEEPPVEKRKENIDPSLLCSLVGGC</sequence>
<keyword evidence="1" id="KW-0732">Signal</keyword>
<accession>A0ABR3JTX8</accession>
<dbReference type="EMBL" id="JASNQZ010000003">
    <property type="protein sequence ID" value="KAL0958830.1"/>
    <property type="molecule type" value="Genomic_DNA"/>
</dbReference>
<evidence type="ECO:0000313" key="2">
    <source>
        <dbReference type="EMBL" id="KAL0958830.1"/>
    </source>
</evidence>
<evidence type="ECO:0000256" key="1">
    <source>
        <dbReference type="SAM" id="SignalP"/>
    </source>
</evidence>
<gene>
    <name evidence="2" type="ORF">HGRIS_014147</name>
</gene>
<name>A0ABR3JTX8_9AGAR</name>
<dbReference type="Proteomes" id="UP001556367">
    <property type="component" value="Unassembled WGS sequence"/>
</dbReference>
<evidence type="ECO:0000313" key="3">
    <source>
        <dbReference type="Proteomes" id="UP001556367"/>
    </source>
</evidence>
<feature type="signal peptide" evidence="1">
    <location>
        <begin position="1"/>
        <end position="17"/>
    </location>
</feature>
<protein>
    <submittedName>
        <fullName evidence="2">Uncharacterized protein</fullName>
    </submittedName>
</protein>
<proteinExistence type="predicted"/>